<feature type="transmembrane region" description="Helical" evidence="2">
    <location>
        <begin position="109"/>
        <end position="130"/>
    </location>
</feature>
<feature type="transmembrane region" description="Helical" evidence="2">
    <location>
        <begin position="136"/>
        <end position="157"/>
    </location>
</feature>
<feature type="compositionally biased region" description="Polar residues" evidence="1">
    <location>
        <begin position="220"/>
        <end position="230"/>
    </location>
</feature>
<keyword evidence="2" id="KW-1133">Transmembrane helix</keyword>
<name>A0A1Y2BDH6_9TREE</name>
<dbReference type="Pfam" id="PF16015">
    <property type="entry name" value="Promethin"/>
    <property type="match status" value="1"/>
</dbReference>
<feature type="transmembrane region" description="Helical" evidence="2">
    <location>
        <begin position="80"/>
        <end position="102"/>
    </location>
</feature>
<keyword evidence="2" id="KW-0812">Transmembrane</keyword>
<protein>
    <submittedName>
        <fullName evidence="3">Uncharacterized protein</fullName>
    </submittedName>
</protein>
<evidence type="ECO:0000313" key="4">
    <source>
        <dbReference type="Proteomes" id="UP000193986"/>
    </source>
</evidence>
<keyword evidence="4" id="KW-1185">Reference proteome</keyword>
<dbReference type="STRING" id="71784.A0A1Y2BDH6"/>
<proteinExistence type="predicted"/>
<dbReference type="InParanoid" id="A0A1Y2BDH6"/>
<dbReference type="EMBL" id="MCFC01000008">
    <property type="protein sequence ID" value="ORY32881.1"/>
    <property type="molecule type" value="Genomic_DNA"/>
</dbReference>
<comment type="caution">
    <text evidence="3">The sequence shown here is derived from an EMBL/GenBank/DDBJ whole genome shotgun (WGS) entry which is preliminary data.</text>
</comment>
<accession>A0A1Y2BDH6</accession>
<sequence length="244" mass="26594">MPTPIHSFSEDETDIVKISPPSSTTMIEDEKKPSIKQEKVDVQAMVDDTVKRVREQSDRFQAAAIPYADATRSLAENKPVLFTFLAIFTFLSIIPIGIFAAFVLSATAFIVGSALVIALLSVLGTVLFASTLLLPILFVTTLISLSILTFLLALFLAHRLYLHIQLASTDTETETVPAKGYDKLSRGVRGWLDETGARVNDGLEGVGWKGSKSGPKWELAQTQAQAQGENDVTPRPPRVLDGTY</sequence>
<dbReference type="AlphaFoldDB" id="A0A1Y2BDH6"/>
<keyword evidence="2" id="KW-0472">Membrane</keyword>
<dbReference type="Proteomes" id="UP000193986">
    <property type="component" value="Unassembled WGS sequence"/>
</dbReference>
<evidence type="ECO:0000256" key="2">
    <source>
        <dbReference type="SAM" id="Phobius"/>
    </source>
</evidence>
<gene>
    <name evidence="3" type="ORF">BCR39DRAFT_522258</name>
</gene>
<feature type="region of interest" description="Disordered" evidence="1">
    <location>
        <begin position="1"/>
        <end position="32"/>
    </location>
</feature>
<feature type="region of interest" description="Disordered" evidence="1">
    <location>
        <begin position="206"/>
        <end position="244"/>
    </location>
</feature>
<reference evidence="3 4" key="1">
    <citation type="submission" date="2016-07" db="EMBL/GenBank/DDBJ databases">
        <title>Pervasive Adenine N6-methylation of Active Genes in Fungi.</title>
        <authorList>
            <consortium name="DOE Joint Genome Institute"/>
            <person name="Mondo S.J."/>
            <person name="Dannebaum R.O."/>
            <person name="Kuo R.C."/>
            <person name="Labutti K."/>
            <person name="Haridas S."/>
            <person name="Kuo A."/>
            <person name="Salamov A."/>
            <person name="Ahrendt S.R."/>
            <person name="Lipzen A."/>
            <person name="Sullivan W."/>
            <person name="Andreopoulos W.B."/>
            <person name="Clum A."/>
            <person name="Lindquist E."/>
            <person name="Daum C."/>
            <person name="Ramamoorthy G.K."/>
            <person name="Gryganskyi A."/>
            <person name="Culley D."/>
            <person name="Magnuson J.K."/>
            <person name="James T.Y."/>
            <person name="O'Malley M.A."/>
            <person name="Stajich J.E."/>
            <person name="Spatafora J.W."/>
            <person name="Visel A."/>
            <person name="Grigoriev I.V."/>
        </authorList>
    </citation>
    <scope>NUCLEOTIDE SEQUENCE [LARGE SCALE GENOMIC DNA]</scope>
    <source>
        <strain evidence="3 4">68-887.2</strain>
    </source>
</reference>
<evidence type="ECO:0000313" key="3">
    <source>
        <dbReference type="EMBL" id="ORY32881.1"/>
    </source>
</evidence>
<evidence type="ECO:0000256" key="1">
    <source>
        <dbReference type="SAM" id="MobiDB-lite"/>
    </source>
</evidence>
<dbReference type="OrthoDB" id="2595940at2759"/>
<organism evidence="3 4">
    <name type="scientific">Naematelia encephala</name>
    <dbReference type="NCBI Taxonomy" id="71784"/>
    <lineage>
        <taxon>Eukaryota</taxon>
        <taxon>Fungi</taxon>
        <taxon>Dikarya</taxon>
        <taxon>Basidiomycota</taxon>
        <taxon>Agaricomycotina</taxon>
        <taxon>Tremellomycetes</taxon>
        <taxon>Tremellales</taxon>
        <taxon>Naemateliaceae</taxon>
        <taxon>Naematelia</taxon>
    </lineage>
</organism>